<keyword evidence="3 16" id="KW-1003">Cell membrane</keyword>
<evidence type="ECO:0000256" key="16">
    <source>
        <dbReference type="RuleBase" id="RU362081"/>
    </source>
</evidence>
<keyword evidence="8" id="KW-0187">Copper transport</keyword>
<evidence type="ECO:0000313" key="18">
    <source>
        <dbReference type="EMBL" id="HJC10931.1"/>
    </source>
</evidence>
<keyword evidence="12" id="KW-0186">Copper</keyword>
<dbReference type="InterPro" id="IPR001757">
    <property type="entry name" value="P_typ_ATPase"/>
</dbReference>
<evidence type="ECO:0000256" key="15">
    <source>
        <dbReference type="ARBA" id="ARBA00049338"/>
    </source>
</evidence>
<dbReference type="SFLD" id="SFLDG00002">
    <property type="entry name" value="C1.7:_P-type_atpase_like"/>
    <property type="match status" value="1"/>
</dbReference>
<comment type="catalytic activity">
    <reaction evidence="15">
        <text>Cd(2+)(in) + ATP + H2O = Cd(2+)(out) + ADP + phosphate + H(+)</text>
        <dbReference type="Rhea" id="RHEA:12132"/>
        <dbReference type="ChEBI" id="CHEBI:15377"/>
        <dbReference type="ChEBI" id="CHEBI:15378"/>
        <dbReference type="ChEBI" id="CHEBI:30616"/>
        <dbReference type="ChEBI" id="CHEBI:43474"/>
        <dbReference type="ChEBI" id="CHEBI:48775"/>
        <dbReference type="ChEBI" id="CHEBI:456216"/>
        <dbReference type="EC" id="7.2.2.21"/>
    </reaction>
</comment>
<evidence type="ECO:0000256" key="3">
    <source>
        <dbReference type="ARBA" id="ARBA00022475"/>
    </source>
</evidence>
<dbReference type="PROSITE" id="PS00154">
    <property type="entry name" value="ATPASE_E1_E2"/>
    <property type="match status" value="1"/>
</dbReference>
<evidence type="ECO:0000313" key="19">
    <source>
        <dbReference type="Proteomes" id="UP000823893"/>
    </source>
</evidence>
<evidence type="ECO:0000256" key="10">
    <source>
        <dbReference type="ARBA" id="ARBA00022967"/>
    </source>
</evidence>
<feature type="domain" description="P-type ATPase A" evidence="17">
    <location>
        <begin position="119"/>
        <end position="219"/>
    </location>
</feature>
<evidence type="ECO:0000256" key="5">
    <source>
        <dbReference type="ARBA" id="ARBA00022692"/>
    </source>
</evidence>
<evidence type="ECO:0000256" key="13">
    <source>
        <dbReference type="ARBA" id="ARBA00023136"/>
    </source>
</evidence>
<evidence type="ECO:0000256" key="14">
    <source>
        <dbReference type="ARBA" id="ARBA00039103"/>
    </source>
</evidence>
<evidence type="ECO:0000256" key="6">
    <source>
        <dbReference type="ARBA" id="ARBA00022723"/>
    </source>
</evidence>
<dbReference type="NCBIfam" id="TIGR01511">
    <property type="entry name" value="ATPase-IB1_Cu"/>
    <property type="match status" value="1"/>
</dbReference>
<dbReference type="Pfam" id="PF00702">
    <property type="entry name" value="Hydrolase"/>
    <property type="match status" value="1"/>
</dbReference>
<dbReference type="AlphaFoldDB" id="A0A9D2N6I6"/>
<dbReference type="PANTHER" id="PTHR48085:SF5">
    <property type="entry name" value="CADMIUM_ZINC-TRANSPORTING ATPASE HMA4-RELATED"/>
    <property type="match status" value="1"/>
</dbReference>
<keyword evidence="13 16" id="KW-0472">Membrane</keyword>
<dbReference type="SFLD" id="SFLDS00003">
    <property type="entry name" value="Haloacid_Dehalogenase"/>
    <property type="match status" value="1"/>
</dbReference>
<reference evidence="18" key="1">
    <citation type="journal article" date="2021" name="PeerJ">
        <title>Extensive microbial diversity within the chicken gut microbiome revealed by metagenomics and culture.</title>
        <authorList>
            <person name="Gilroy R."/>
            <person name="Ravi A."/>
            <person name="Getino M."/>
            <person name="Pursley I."/>
            <person name="Horton D.L."/>
            <person name="Alikhan N.F."/>
            <person name="Baker D."/>
            <person name="Gharbi K."/>
            <person name="Hall N."/>
            <person name="Watson M."/>
            <person name="Adriaenssens E.M."/>
            <person name="Foster-Nyarko E."/>
            <person name="Jarju S."/>
            <person name="Secka A."/>
            <person name="Antonio M."/>
            <person name="Oren A."/>
            <person name="Chaudhuri R.R."/>
            <person name="La Ragione R."/>
            <person name="Hildebrand F."/>
            <person name="Pallen M.J."/>
        </authorList>
    </citation>
    <scope>NUCLEOTIDE SEQUENCE</scope>
    <source>
        <strain evidence="18">ChiSxjej6B18-287</strain>
    </source>
</reference>
<dbReference type="InterPro" id="IPR044492">
    <property type="entry name" value="P_typ_ATPase_HD_dom"/>
</dbReference>
<dbReference type="PANTHER" id="PTHR48085">
    <property type="entry name" value="CADMIUM/ZINC-TRANSPORTING ATPASE HMA2-RELATED"/>
    <property type="match status" value="1"/>
</dbReference>
<feature type="transmembrane region" description="Helical" evidence="16">
    <location>
        <begin position="599"/>
        <end position="619"/>
    </location>
</feature>
<keyword evidence="7 16" id="KW-0547">Nucleotide-binding</keyword>
<dbReference type="PRINTS" id="PR00120">
    <property type="entry name" value="HATPASE"/>
</dbReference>
<dbReference type="PRINTS" id="PR00119">
    <property type="entry name" value="CATATPASE"/>
</dbReference>
<keyword evidence="8" id="KW-0406">Ion transport</keyword>
<dbReference type="GO" id="GO:0016887">
    <property type="term" value="F:ATP hydrolysis activity"/>
    <property type="evidence" value="ECO:0007669"/>
    <property type="project" value="InterPro"/>
</dbReference>
<dbReference type="Pfam" id="PF00122">
    <property type="entry name" value="E1-E2_ATPase"/>
    <property type="match status" value="1"/>
</dbReference>
<gene>
    <name evidence="18" type="primary">cadA</name>
    <name evidence="18" type="ORF">H9935_08960</name>
</gene>
<dbReference type="SUPFAM" id="SSF81665">
    <property type="entry name" value="Calcium ATPase, transmembrane domain M"/>
    <property type="match status" value="1"/>
</dbReference>
<dbReference type="Gene3D" id="3.40.1110.10">
    <property type="entry name" value="Calcium-transporting ATPase, cytoplasmic domain N"/>
    <property type="match status" value="1"/>
</dbReference>
<evidence type="ECO:0000256" key="4">
    <source>
        <dbReference type="ARBA" id="ARBA00022539"/>
    </source>
</evidence>
<dbReference type="InterPro" id="IPR059000">
    <property type="entry name" value="ATPase_P-type_domA"/>
</dbReference>
<evidence type="ECO:0000259" key="17">
    <source>
        <dbReference type="Pfam" id="PF00122"/>
    </source>
</evidence>
<dbReference type="InterPro" id="IPR023299">
    <property type="entry name" value="ATPase_P-typ_cyto_dom_N"/>
</dbReference>
<dbReference type="GO" id="GO:0006825">
    <property type="term" value="P:copper ion transport"/>
    <property type="evidence" value="ECO:0007669"/>
    <property type="project" value="UniProtKB-KW"/>
</dbReference>
<sequence length="622" mass="66413">MSSMKDLFLNETKRSILFLVISGLSLLVSFLEPEGILFNTAWIAILLCGIPIIKEAIEGLVTRFDIKADVLVSLALIASVIIGEIFAAGEVAFIMQIGSLLEELTVAKARAGIEKLVHLTPLTARKILNGKEIILPAKEVAVNDVLRVLPGETIPVDGVILSGETSVDQAVMTGESLPVDKGPGDEVSSGTVNQFGSFDMKASRVGEDSSIWRMIRLVKSADAGKAKIVRLADRWATWIVVIALTAAALTWLISGQIIRAVTILVVFCPCALVLATPTAIMAAIGNATKHGFLVREGDALERLAQVSQVAFDKTGTLTYGKPQVAAVESFSPDISSEKLYRLAAEAELRSEHPLGKAVVQGYKQSYPETAPEAPQSFSMLPGKGVKAMADHVEVLAGNPSLLEENQISIPQKALDSAAGYIQKGCTLIYLGIEKRFGGFAALWDTLRETAPEMISRLKQLGLTPVLMTGDHENAARTIADQLHIDKVHAGCLPEDKLNYIASSQEKKEMVCMIGDGINDAPALKKAHVSIAMGGVGSDIAVDAADIALVNDDIKELPHLVSLSRKMMTAIKCNLAFSMTLNFAAIILAITGILNPVVGALVHNAGSVLVIINSSLLLTYRKK</sequence>
<dbReference type="InterPro" id="IPR036412">
    <property type="entry name" value="HAD-like_sf"/>
</dbReference>
<organism evidence="18 19">
    <name type="scientific">Candidatus Blautia merdigallinarum</name>
    <dbReference type="NCBI Taxonomy" id="2838495"/>
    <lineage>
        <taxon>Bacteria</taxon>
        <taxon>Bacillati</taxon>
        <taxon>Bacillota</taxon>
        <taxon>Clostridia</taxon>
        <taxon>Lachnospirales</taxon>
        <taxon>Lachnospiraceae</taxon>
        <taxon>Blautia</taxon>
    </lineage>
</organism>
<keyword evidence="4" id="KW-0104">Cadmium</keyword>
<feature type="transmembrane region" description="Helical" evidence="16">
    <location>
        <begin position="235"/>
        <end position="254"/>
    </location>
</feature>
<evidence type="ECO:0000256" key="1">
    <source>
        <dbReference type="ARBA" id="ARBA00004651"/>
    </source>
</evidence>
<dbReference type="Gene3D" id="3.40.50.1000">
    <property type="entry name" value="HAD superfamily/HAD-like"/>
    <property type="match status" value="1"/>
</dbReference>
<feature type="transmembrane region" description="Helical" evidence="16">
    <location>
        <begin position="260"/>
        <end position="285"/>
    </location>
</feature>
<keyword evidence="8" id="KW-0813">Transport</keyword>
<keyword evidence="10" id="KW-1278">Translocase</keyword>
<keyword evidence="5 16" id="KW-0812">Transmembrane</keyword>
<keyword evidence="9 16" id="KW-0067">ATP-binding</keyword>
<dbReference type="SUPFAM" id="SSF81653">
    <property type="entry name" value="Calcium ATPase, transduction domain A"/>
    <property type="match status" value="1"/>
</dbReference>
<reference evidence="18" key="2">
    <citation type="submission" date="2021-04" db="EMBL/GenBank/DDBJ databases">
        <authorList>
            <person name="Gilroy R."/>
        </authorList>
    </citation>
    <scope>NUCLEOTIDE SEQUENCE</scope>
    <source>
        <strain evidence="18">ChiSxjej6B18-287</strain>
    </source>
</reference>
<protein>
    <recommendedName>
        <fullName evidence="14">Cd(2+)-exporting ATPase</fullName>
        <ecNumber evidence="14">7.2.2.21</ecNumber>
    </recommendedName>
</protein>
<evidence type="ECO:0000256" key="9">
    <source>
        <dbReference type="ARBA" id="ARBA00022840"/>
    </source>
</evidence>
<dbReference type="FunFam" id="2.70.150.10:FF:000020">
    <property type="entry name" value="Copper-exporting P-type ATPase A"/>
    <property type="match status" value="1"/>
</dbReference>
<dbReference type="InterPro" id="IPR008250">
    <property type="entry name" value="ATPase_P-typ_transduc_dom_A_sf"/>
</dbReference>
<dbReference type="InterPro" id="IPR051014">
    <property type="entry name" value="Cation_Transport_ATPase_IB"/>
</dbReference>
<evidence type="ECO:0000256" key="12">
    <source>
        <dbReference type="ARBA" id="ARBA00023008"/>
    </source>
</evidence>
<dbReference type="InterPro" id="IPR027256">
    <property type="entry name" value="P-typ_ATPase_IB"/>
</dbReference>
<dbReference type="InterPro" id="IPR023298">
    <property type="entry name" value="ATPase_P-typ_TM_dom_sf"/>
</dbReference>
<dbReference type="InterPro" id="IPR018303">
    <property type="entry name" value="ATPase_P-typ_P_site"/>
</dbReference>
<dbReference type="EMBL" id="DWWV01000114">
    <property type="protein sequence ID" value="HJC10931.1"/>
    <property type="molecule type" value="Genomic_DNA"/>
</dbReference>
<comment type="similarity">
    <text evidence="2 16">Belongs to the cation transport ATPase (P-type) (TC 3.A.3) family. Type IB subfamily.</text>
</comment>
<feature type="transmembrane region" description="Helical" evidence="16">
    <location>
        <begin position="36"/>
        <end position="53"/>
    </location>
</feature>
<dbReference type="NCBIfam" id="TIGR01512">
    <property type="entry name" value="ATPase-IB2_Cd"/>
    <property type="match status" value="1"/>
</dbReference>
<proteinExistence type="inferred from homology"/>
<dbReference type="GO" id="GO:0008551">
    <property type="term" value="F:P-type cadmium transporter activity"/>
    <property type="evidence" value="ECO:0007669"/>
    <property type="project" value="UniProtKB-EC"/>
</dbReference>
<dbReference type="GO" id="GO:0046872">
    <property type="term" value="F:metal ion binding"/>
    <property type="evidence" value="ECO:0007669"/>
    <property type="project" value="UniProtKB-KW"/>
</dbReference>
<evidence type="ECO:0000256" key="2">
    <source>
        <dbReference type="ARBA" id="ARBA00006024"/>
    </source>
</evidence>
<evidence type="ECO:0000256" key="11">
    <source>
        <dbReference type="ARBA" id="ARBA00022989"/>
    </source>
</evidence>
<feature type="transmembrane region" description="Helical" evidence="16">
    <location>
        <begin position="12"/>
        <end position="30"/>
    </location>
</feature>
<evidence type="ECO:0000256" key="8">
    <source>
        <dbReference type="ARBA" id="ARBA00022796"/>
    </source>
</evidence>
<keyword evidence="11 16" id="KW-1133">Transmembrane helix</keyword>
<feature type="transmembrane region" description="Helical" evidence="16">
    <location>
        <begin position="574"/>
        <end position="593"/>
    </location>
</feature>
<name>A0A9D2N6I6_9FIRM</name>
<dbReference type="EC" id="7.2.2.21" evidence="14"/>
<evidence type="ECO:0000256" key="7">
    <source>
        <dbReference type="ARBA" id="ARBA00022741"/>
    </source>
</evidence>
<accession>A0A9D2N6I6</accession>
<dbReference type="GO" id="GO:0005886">
    <property type="term" value="C:plasma membrane"/>
    <property type="evidence" value="ECO:0007669"/>
    <property type="project" value="UniProtKB-SubCell"/>
</dbReference>
<dbReference type="InterPro" id="IPR023214">
    <property type="entry name" value="HAD_sf"/>
</dbReference>
<dbReference type="CDD" id="cd02079">
    <property type="entry name" value="P-type_ATPase_HM"/>
    <property type="match status" value="1"/>
</dbReference>
<dbReference type="Proteomes" id="UP000823893">
    <property type="component" value="Unassembled WGS sequence"/>
</dbReference>
<dbReference type="Gene3D" id="2.70.150.10">
    <property type="entry name" value="Calcium-transporting ATPase, cytoplasmic transduction domain A"/>
    <property type="match status" value="1"/>
</dbReference>
<dbReference type="GO" id="GO:0005524">
    <property type="term" value="F:ATP binding"/>
    <property type="evidence" value="ECO:0007669"/>
    <property type="project" value="UniProtKB-UniRule"/>
</dbReference>
<dbReference type="NCBIfam" id="TIGR01494">
    <property type="entry name" value="ATPase_P-type"/>
    <property type="match status" value="1"/>
</dbReference>
<comment type="subcellular location">
    <subcellularLocation>
        <location evidence="1">Cell membrane</location>
        <topology evidence="1">Multi-pass membrane protein</topology>
    </subcellularLocation>
</comment>
<dbReference type="SUPFAM" id="SSF56784">
    <property type="entry name" value="HAD-like"/>
    <property type="match status" value="1"/>
</dbReference>
<dbReference type="SFLD" id="SFLDF00027">
    <property type="entry name" value="p-type_atpase"/>
    <property type="match status" value="1"/>
</dbReference>
<keyword evidence="6 16" id="KW-0479">Metal-binding</keyword>
<dbReference type="NCBIfam" id="TIGR01525">
    <property type="entry name" value="ATPase-IB_hvy"/>
    <property type="match status" value="1"/>
</dbReference>
<comment type="caution">
    <text evidence="18">The sequence shown here is derived from an EMBL/GenBank/DDBJ whole genome shotgun (WGS) entry which is preliminary data.</text>
</comment>